<dbReference type="Proteomes" id="UP001054889">
    <property type="component" value="Unassembled WGS sequence"/>
</dbReference>
<proteinExistence type="predicted"/>
<dbReference type="GO" id="GO:0004523">
    <property type="term" value="F:RNA-DNA hybrid ribonuclease activity"/>
    <property type="evidence" value="ECO:0007669"/>
    <property type="project" value="InterPro"/>
</dbReference>
<evidence type="ECO:0000313" key="2">
    <source>
        <dbReference type="EMBL" id="GJN04604.1"/>
    </source>
</evidence>
<keyword evidence="3" id="KW-1185">Reference proteome</keyword>
<accession>A0AAV5D0X2</accession>
<dbReference type="AlphaFoldDB" id="A0AAV5D0X2"/>
<reference evidence="2" key="2">
    <citation type="submission" date="2021-12" db="EMBL/GenBank/DDBJ databases">
        <title>Resequencing data analysis of finger millet.</title>
        <authorList>
            <person name="Hatakeyama M."/>
            <person name="Aluri S."/>
            <person name="Balachadran M.T."/>
            <person name="Sivarajan S.R."/>
            <person name="Poveda L."/>
            <person name="Shimizu-Inatsugi R."/>
            <person name="Schlapbach R."/>
            <person name="Sreeman S.M."/>
            <person name="Shimizu K.K."/>
        </authorList>
    </citation>
    <scope>NUCLEOTIDE SEQUENCE</scope>
</reference>
<dbReference type="InterPro" id="IPR002156">
    <property type="entry name" value="RNaseH_domain"/>
</dbReference>
<comment type="caution">
    <text evidence="2">The sequence shown here is derived from an EMBL/GenBank/DDBJ whole genome shotgun (WGS) entry which is preliminary data.</text>
</comment>
<name>A0AAV5D0X2_ELECO</name>
<gene>
    <name evidence="2" type="primary">ga22167</name>
    <name evidence="2" type="ORF">PR202_ga22167</name>
</gene>
<dbReference type="Pfam" id="PF13456">
    <property type="entry name" value="RVT_3"/>
    <property type="match status" value="1"/>
</dbReference>
<dbReference type="GO" id="GO:0003676">
    <property type="term" value="F:nucleic acid binding"/>
    <property type="evidence" value="ECO:0007669"/>
    <property type="project" value="InterPro"/>
</dbReference>
<sequence length="172" mass="19714">MQKRFWECIRYITLKKPPLLHPAIWAKDLLVGQFCKPDADGLFAWRCRSLWTRRNSSHHGKEASSPYAAAKFVTKMMEDVMQLYVKQEKHFRARVIGPDKDLLKVNTNGPFNGDHGNGGTGAVSRNWRGEMLQVQAKWYDRIEDAIWAEALAIRVGVVLAKDNCAMKIKELN</sequence>
<evidence type="ECO:0000259" key="1">
    <source>
        <dbReference type="Pfam" id="PF13456"/>
    </source>
</evidence>
<dbReference type="EMBL" id="BQKI01000011">
    <property type="protein sequence ID" value="GJN04604.1"/>
    <property type="molecule type" value="Genomic_DNA"/>
</dbReference>
<protein>
    <recommendedName>
        <fullName evidence="1">RNase H type-1 domain-containing protein</fullName>
    </recommendedName>
</protein>
<evidence type="ECO:0000313" key="3">
    <source>
        <dbReference type="Proteomes" id="UP001054889"/>
    </source>
</evidence>
<feature type="domain" description="RNase H type-1" evidence="1">
    <location>
        <begin position="106"/>
        <end position="167"/>
    </location>
</feature>
<organism evidence="2 3">
    <name type="scientific">Eleusine coracana subsp. coracana</name>
    <dbReference type="NCBI Taxonomy" id="191504"/>
    <lineage>
        <taxon>Eukaryota</taxon>
        <taxon>Viridiplantae</taxon>
        <taxon>Streptophyta</taxon>
        <taxon>Embryophyta</taxon>
        <taxon>Tracheophyta</taxon>
        <taxon>Spermatophyta</taxon>
        <taxon>Magnoliopsida</taxon>
        <taxon>Liliopsida</taxon>
        <taxon>Poales</taxon>
        <taxon>Poaceae</taxon>
        <taxon>PACMAD clade</taxon>
        <taxon>Chloridoideae</taxon>
        <taxon>Cynodonteae</taxon>
        <taxon>Eleusininae</taxon>
        <taxon>Eleusine</taxon>
    </lineage>
</organism>
<reference evidence="2" key="1">
    <citation type="journal article" date="2018" name="DNA Res.">
        <title>Multiple hybrid de novo genome assembly of finger millet, an orphan allotetraploid crop.</title>
        <authorList>
            <person name="Hatakeyama M."/>
            <person name="Aluri S."/>
            <person name="Balachadran M.T."/>
            <person name="Sivarajan S.R."/>
            <person name="Patrignani A."/>
            <person name="Gruter S."/>
            <person name="Poveda L."/>
            <person name="Shimizu-Inatsugi R."/>
            <person name="Baeten J."/>
            <person name="Francoijs K.J."/>
            <person name="Nataraja K.N."/>
            <person name="Reddy Y.A.N."/>
            <person name="Phadnis S."/>
            <person name="Ravikumar R.L."/>
            <person name="Schlapbach R."/>
            <person name="Sreeman S.M."/>
            <person name="Shimizu K.K."/>
        </authorList>
    </citation>
    <scope>NUCLEOTIDE SEQUENCE</scope>
</reference>